<evidence type="ECO:0000313" key="9">
    <source>
        <dbReference type="EMBL" id="MBC8571633.1"/>
    </source>
</evidence>
<dbReference type="CDD" id="cd06261">
    <property type="entry name" value="TM_PBP2"/>
    <property type="match status" value="1"/>
</dbReference>
<feature type="transmembrane region" description="Helical" evidence="7">
    <location>
        <begin position="189"/>
        <end position="211"/>
    </location>
</feature>
<dbReference type="Proteomes" id="UP000657421">
    <property type="component" value="Unassembled WGS sequence"/>
</dbReference>
<evidence type="ECO:0000256" key="2">
    <source>
        <dbReference type="ARBA" id="ARBA00022448"/>
    </source>
</evidence>
<feature type="domain" description="ABC transmembrane type-1" evidence="8">
    <location>
        <begin position="14"/>
        <end position="208"/>
    </location>
</feature>
<gene>
    <name evidence="9" type="ORF">H8716_00820</name>
</gene>
<dbReference type="RefSeq" id="WP_249306571.1">
    <property type="nucleotide sequence ID" value="NZ_JACRSZ010000001.1"/>
</dbReference>
<keyword evidence="2 7" id="KW-0813">Transport</keyword>
<dbReference type="PANTHER" id="PTHR30450:SF1">
    <property type="entry name" value="D-METHIONINE TRANSPORT SYSTEM PERMEASE PROTEIN METI-RELATED"/>
    <property type="match status" value="1"/>
</dbReference>
<keyword evidence="10" id="KW-1185">Reference proteome</keyword>
<evidence type="ECO:0000313" key="10">
    <source>
        <dbReference type="Proteomes" id="UP000657421"/>
    </source>
</evidence>
<proteinExistence type="inferred from homology"/>
<keyword evidence="3" id="KW-1003">Cell membrane</keyword>
<feature type="transmembrane region" description="Helical" evidence="7">
    <location>
        <begin position="63"/>
        <end position="81"/>
    </location>
</feature>
<evidence type="ECO:0000256" key="1">
    <source>
        <dbReference type="ARBA" id="ARBA00004651"/>
    </source>
</evidence>
<evidence type="ECO:0000256" key="3">
    <source>
        <dbReference type="ARBA" id="ARBA00022475"/>
    </source>
</evidence>
<keyword evidence="4 7" id="KW-0812">Transmembrane</keyword>
<keyword evidence="5 7" id="KW-1133">Transmembrane helix</keyword>
<organism evidence="9 10">
    <name type="scientific">Jingyaoa shaoxingensis</name>
    <dbReference type="NCBI Taxonomy" id="2763671"/>
    <lineage>
        <taxon>Bacteria</taxon>
        <taxon>Bacillati</taxon>
        <taxon>Bacillota</taxon>
        <taxon>Clostridia</taxon>
        <taxon>Lachnospirales</taxon>
        <taxon>Lachnospiraceae</taxon>
        <taxon>Jingyaoa</taxon>
    </lineage>
</organism>
<dbReference type="Pfam" id="PF00528">
    <property type="entry name" value="BPD_transp_1"/>
    <property type="match status" value="1"/>
</dbReference>
<comment type="subcellular location">
    <subcellularLocation>
        <location evidence="1 7">Cell membrane</location>
        <topology evidence="1 7">Multi-pass membrane protein</topology>
    </subcellularLocation>
</comment>
<comment type="similarity">
    <text evidence="7">Belongs to the binding-protein-dependent transport system permease family.</text>
</comment>
<name>A0ABR7N7A1_9FIRM</name>
<dbReference type="InterPro" id="IPR035906">
    <property type="entry name" value="MetI-like_sf"/>
</dbReference>
<feature type="transmembrane region" description="Helical" evidence="7">
    <location>
        <begin position="18"/>
        <end position="42"/>
    </location>
</feature>
<evidence type="ECO:0000259" key="8">
    <source>
        <dbReference type="PROSITE" id="PS50928"/>
    </source>
</evidence>
<comment type="caution">
    <text evidence="9">The sequence shown here is derived from an EMBL/GenBank/DDBJ whole genome shotgun (WGS) entry which is preliminary data.</text>
</comment>
<evidence type="ECO:0000256" key="6">
    <source>
        <dbReference type="ARBA" id="ARBA00023136"/>
    </source>
</evidence>
<protein>
    <submittedName>
        <fullName evidence="9">ABC transporter permease</fullName>
    </submittedName>
</protein>
<dbReference type="PROSITE" id="PS50928">
    <property type="entry name" value="ABC_TM1"/>
    <property type="match status" value="1"/>
</dbReference>
<keyword evidence="6 7" id="KW-0472">Membrane</keyword>
<evidence type="ECO:0000256" key="5">
    <source>
        <dbReference type="ARBA" id="ARBA00022989"/>
    </source>
</evidence>
<dbReference type="SUPFAM" id="SSF161098">
    <property type="entry name" value="MetI-like"/>
    <property type="match status" value="1"/>
</dbReference>
<dbReference type="NCBIfam" id="NF008049">
    <property type="entry name" value="PRK10782.1"/>
    <property type="match status" value="1"/>
</dbReference>
<reference evidence="9 10" key="1">
    <citation type="submission" date="2020-08" db="EMBL/GenBank/DDBJ databases">
        <title>Genome public.</title>
        <authorList>
            <person name="Liu C."/>
            <person name="Sun Q."/>
        </authorList>
    </citation>
    <scope>NUCLEOTIDE SEQUENCE [LARGE SCALE GENOMIC DNA]</scope>
    <source>
        <strain evidence="9 10">NSJ-46</strain>
    </source>
</reference>
<sequence>MWDSTIIMMIVRGIGETLYMTLTSTLLGYVLGLPMGILLVICAKDGIRPNAFVYKIFDLISNIFRSIPFLILLILVMPLTAKLVGKSYGSTATIVPLTFAAAPYIARMVESSLKEVDRGVIEAAQSMGASTWEIVWKVYLKEARTSLIVNATIATGTILGYSAMAGTVGGGGLGDIAIRYGYYRYQVDIMIVTVIILVLLVQLFQSIGMLISKKMDRRRID</sequence>
<feature type="transmembrane region" description="Helical" evidence="7">
    <location>
        <begin position="147"/>
        <end position="169"/>
    </location>
</feature>
<dbReference type="InterPro" id="IPR051322">
    <property type="entry name" value="AA_ABC_Transporter_Permease"/>
</dbReference>
<evidence type="ECO:0000256" key="4">
    <source>
        <dbReference type="ARBA" id="ARBA00022692"/>
    </source>
</evidence>
<evidence type="ECO:0000256" key="7">
    <source>
        <dbReference type="RuleBase" id="RU363032"/>
    </source>
</evidence>
<dbReference type="EMBL" id="JACRSZ010000001">
    <property type="protein sequence ID" value="MBC8571633.1"/>
    <property type="molecule type" value="Genomic_DNA"/>
</dbReference>
<accession>A0ABR7N7A1</accession>
<dbReference type="Gene3D" id="1.10.3720.10">
    <property type="entry name" value="MetI-like"/>
    <property type="match status" value="1"/>
</dbReference>
<dbReference type="InterPro" id="IPR000515">
    <property type="entry name" value="MetI-like"/>
</dbReference>
<dbReference type="PANTHER" id="PTHR30450">
    <property type="entry name" value="ABC TRANSPORTER PERMEASE"/>
    <property type="match status" value="1"/>
</dbReference>